<feature type="non-terminal residue" evidence="2">
    <location>
        <position position="57"/>
    </location>
</feature>
<organism evidence="2">
    <name type="scientific">uncultured Acidimicrobiales bacterium</name>
    <dbReference type="NCBI Taxonomy" id="310071"/>
    <lineage>
        <taxon>Bacteria</taxon>
        <taxon>Bacillati</taxon>
        <taxon>Actinomycetota</taxon>
        <taxon>Acidimicrobiia</taxon>
        <taxon>Acidimicrobiales</taxon>
        <taxon>environmental samples</taxon>
    </lineage>
</organism>
<name>A0A6J4J8V3_9ACTN</name>
<evidence type="ECO:0000256" key="1">
    <source>
        <dbReference type="SAM" id="MobiDB-lite"/>
    </source>
</evidence>
<dbReference type="AlphaFoldDB" id="A0A6J4J8V3"/>
<proteinExistence type="predicted"/>
<feature type="region of interest" description="Disordered" evidence="1">
    <location>
        <begin position="1"/>
        <end position="57"/>
    </location>
</feature>
<keyword evidence="2" id="KW-0812">Transmembrane</keyword>
<reference evidence="2" key="1">
    <citation type="submission" date="2020-02" db="EMBL/GenBank/DDBJ databases">
        <authorList>
            <person name="Meier V. D."/>
        </authorList>
    </citation>
    <scope>NUCLEOTIDE SEQUENCE</scope>
    <source>
        <strain evidence="2">AVDCRST_MAG10</strain>
    </source>
</reference>
<gene>
    <name evidence="2" type="ORF">AVDCRST_MAG10-3374</name>
</gene>
<feature type="compositionally biased region" description="Basic and acidic residues" evidence="1">
    <location>
        <begin position="11"/>
        <end position="22"/>
    </location>
</feature>
<keyword evidence="2" id="KW-0472">Membrane</keyword>
<protein>
    <submittedName>
        <fullName evidence="2">FIG017342: transmembrane protein</fullName>
    </submittedName>
</protein>
<feature type="non-terminal residue" evidence="2">
    <location>
        <position position="1"/>
    </location>
</feature>
<accession>A0A6J4J8V3</accession>
<sequence>AAFRGRAANPPRDRATVLRERSGLCAGRGQDHAVPPRRPEPQVGRPRLRRRVRPAYR</sequence>
<dbReference type="EMBL" id="CADCTB010000206">
    <property type="protein sequence ID" value="CAA9272642.1"/>
    <property type="molecule type" value="Genomic_DNA"/>
</dbReference>
<evidence type="ECO:0000313" key="2">
    <source>
        <dbReference type="EMBL" id="CAA9272642.1"/>
    </source>
</evidence>
<feature type="compositionally biased region" description="Basic residues" evidence="1">
    <location>
        <begin position="46"/>
        <end position="57"/>
    </location>
</feature>